<dbReference type="Proteomes" id="UP000505210">
    <property type="component" value="Chromosome"/>
</dbReference>
<dbReference type="EMBL" id="CP053661">
    <property type="protein sequence ID" value="QKD84847.1"/>
    <property type="molecule type" value="Genomic_DNA"/>
</dbReference>
<organism evidence="1 2">
    <name type="scientific">Thermoleptolyngbya sichuanensis A183</name>
    <dbReference type="NCBI Taxonomy" id="2737172"/>
    <lineage>
        <taxon>Bacteria</taxon>
        <taxon>Bacillati</taxon>
        <taxon>Cyanobacteriota</taxon>
        <taxon>Cyanophyceae</taxon>
        <taxon>Oculatellales</taxon>
        <taxon>Oculatellaceae</taxon>
        <taxon>Thermoleptolyngbya</taxon>
        <taxon>Thermoleptolyngbya sichuanensis</taxon>
    </lineage>
</organism>
<dbReference type="Pfam" id="PF13384">
    <property type="entry name" value="HTH_23"/>
    <property type="match status" value="1"/>
</dbReference>
<gene>
    <name evidence="1" type="ORF">HPC62_08350</name>
</gene>
<accession>A0A6M8BIT5</accession>
<evidence type="ECO:0000313" key="1">
    <source>
        <dbReference type="EMBL" id="QKD84847.1"/>
    </source>
</evidence>
<dbReference type="KEGG" id="theu:HPC62_08350"/>
<name>A0A6M8BIT5_9CYAN</name>
<dbReference type="NCBIfam" id="NF037965">
    <property type="entry name" value="HetZ_rel_2"/>
    <property type="match status" value="1"/>
</dbReference>
<dbReference type="InterPro" id="IPR048033">
    <property type="entry name" value="HetZ-rel_2"/>
</dbReference>
<reference evidence="1 2" key="1">
    <citation type="submission" date="2020-05" db="EMBL/GenBank/DDBJ databases">
        <title>Complete genome sequence of of a novel Thermoleptolyngbya strain isolated from hot springs of Ganzi, Sichuan China.</title>
        <authorList>
            <person name="Tang J."/>
            <person name="Daroch M."/>
            <person name="Li L."/>
            <person name="Waleron K."/>
            <person name="Waleron M."/>
            <person name="Waleron M."/>
        </authorList>
    </citation>
    <scope>NUCLEOTIDE SEQUENCE [LARGE SCALE GENOMIC DNA]</scope>
    <source>
        <strain evidence="1 2">PKUAC-SCTA183</strain>
    </source>
</reference>
<keyword evidence="2" id="KW-1185">Reference proteome</keyword>
<sequence>MTRAESRSEELKREWQARLQQDHPGQPATLQEAILRWLLGDEPQRFDEMTPVQVMVAQQAMDYRYRILQQRYLGVRPDQAYKNLLQRLSSLFLIRSKVRTWVALSRDRHRSVMDVLQEVIQELIQNDSYIRQQVQWIACCTNQPRLRDGLMLASIEEYCLRPIRNQPLLVYRFVNYLRRTQRGGMTQVPTGELIRLVSEEISPDDSDSAMSLLDSQALSQYEQQRDWEEQQALRDEVKQTFLDYLAQEVDPLAAQWLRLHLQGKSQEAIATALGVPVKQVYRLREKISYHALRVFAIKAESELVMTWLGTSVDNNLGLAPDQWDEFYNALSPEQQQLVQDFKTWKTAEAIAQHRNVKVNQITGEWVKVYLSAHSLRNSSQSDDSDNSESA</sequence>
<proteinExistence type="predicted"/>
<evidence type="ECO:0000313" key="2">
    <source>
        <dbReference type="Proteomes" id="UP000505210"/>
    </source>
</evidence>
<protein>
    <submittedName>
        <fullName evidence="1">HetZ-related protein 2</fullName>
    </submittedName>
</protein>
<dbReference type="AlphaFoldDB" id="A0A6M8BIT5"/>